<comment type="caution">
    <text evidence="1">The sequence shown here is derived from an EMBL/GenBank/DDBJ whole genome shotgun (WGS) entry which is preliminary data.</text>
</comment>
<sequence length="198" mass="22061">MEDKIKFPANVILIDVAFLNEVVYGAKNFLEGKLGRKLPDVDLPAWLSYLALDAGLREQENEVEVLLVHTPAADVLKCCEPSDVNKLNHQACRTPLGEFAFSSVTSSGLVSTEELFLDLMNLALDSADVKCLMLLPFHQVYGNGVEEKLAGFFKDKSEEERGKVVYFITEEPLSPVYCRLEPVFYSLAHAFGIKSDEL</sequence>
<evidence type="ECO:0000313" key="1">
    <source>
        <dbReference type="EMBL" id="KDS50621.1"/>
    </source>
</evidence>
<dbReference type="Pfam" id="PF20326">
    <property type="entry name" value="DUF6621"/>
    <property type="match status" value="1"/>
</dbReference>
<protein>
    <submittedName>
        <fullName evidence="1">Putative l-selectin</fullName>
    </submittedName>
</protein>
<keyword evidence="1" id="KW-0430">Lectin</keyword>
<dbReference type="InterPro" id="IPR046729">
    <property type="entry name" value="DUF6621"/>
</dbReference>
<evidence type="ECO:0000313" key="2">
    <source>
        <dbReference type="Proteomes" id="UP000028013"/>
    </source>
</evidence>
<dbReference type="PATRIC" id="fig|1339349.3.peg.2708"/>
<reference evidence="1 2" key="1">
    <citation type="submission" date="2014-04" db="EMBL/GenBank/DDBJ databases">
        <authorList>
            <person name="Sears C."/>
            <person name="Carroll K."/>
            <person name="Sack B.R."/>
            <person name="Qadri F."/>
            <person name="Myers L.L."/>
            <person name="Chung G.-T."/>
            <person name="Escheverria P."/>
            <person name="Fraser C.M."/>
            <person name="Sadzewicz L."/>
            <person name="Shefchek K.A."/>
            <person name="Tallon L."/>
            <person name="Das S.P."/>
            <person name="Daugherty S."/>
            <person name="Mongodin E.F."/>
        </authorList>
    </citation>
    <scope>NUCLEOTIDE SEQUENCE [LARGE SCALE GENOMIC DNA]</scope>
    <source>
        <strain evidence="1 2">3978 T3 ii</strain>
    </source>
</reference>
<organism evidence="1 2">
    <name type="scientific">Bacteroides uniformis str. 3978 T3 ii</name>
    <dbReference type="NCBI Taxonomy" id="1339349"/>
    <lineage>
        <taxon>Bacteria</taxon>
        <taxon>Pseudomonadati</taxon>
        <taxon>Bacteroidota</taxon>
        <taxon>Bacteroidia</taxon>
        <taxon>Bacteroidales</taxon>
        <taxon>Bacteroidaceae</taxon>
        <taxon>Bacteroides</taxon>
    </lineage>
</organism>
<gene>
    <name evidence="1" type="ORF">M094_1552</name>
</gene>
<proteinExistence type="predicted"/>
<dbReference type="RefSeq" id="WP_035448957.1">
    <property type="nucleotide sequence ID" value="NZ_JNHN01000174.1"/>
</dbReference>
<dbReference type="EMBL" id="JNHN01000174">
    <property type="protein sequence ID" value="KDS50621.1"/>
    <property type="molecule type" value="Genomic_DNA"/>
</dbReference>
<dbReference type="AlphaFoldDB" id="A0A078S1T3"/>
<dbReference type="GO" id="GO:0030246">
    <property type="term" value="F:carbohydrate binding"/>
    <property type="evidence" value="ECO:0007669"/>
    <property type="project" value="UniProtKB-KW"/>
</dbReference>
<accession>A0A078S1T3</accession>
<dbReference type="Proteomes" id="UP000028013">
    <property type="component" value="Unassembled WGS sequence"/>
</dbReference>
<name>A0A078S1T3_BACUN</name>